<keyword evidence="2" id="KW-1003">Cell membrane</keyword>
<keyword evidence="3 6" id="KW-0812">Transmembrane</keyword>
<gene>
    <name evidence="7" type="ORF">KAJ71_11225</name>
</gene>
<evidence type="ECO:0000313" key="7">
    <source>
        <dbReference type="EMBL" id="MCL1029590.1"/>
    </source>
</evidence>
<evidence type="ECO:0000256" key="1">
    <source>
        <dbReference type="ARBA" id="ARBA00004651"/>
    </source>
</evidence>
<dbReference type="Proteomes" id="UP001165275">
    <property type="component" value="Unassembled WGS sequence"/>
</dbReference>
<dbReference type="EMBL" id="JAGQDC010000007">
    <property type="protein sequence ID" value="MCL1029590.1"/>
    <property type="molecule type" value="Genomic_DNA"/>
</dbReference>
<comment type="subcellular location">
    <subcellularLocation>
        <location evidence="1">Cell membrane</location>
        <topology evidence="1">Multi-pass membrane protein</topology>
    </subcellularLocation>
</comment>
<evidence type="ECO:0008006" key="9">
    <source>
        <dbReference type="Google" id="ProtNLM"/>
    </source>
</evidence>
<keyword evidence="4 6" id="KW-1133">Transmembrane helix</keyword>
<evidence type="ECO:0000256" key="5">
    <source>
        <dbReference type="ARBA" id="ARBA00023136"/>
    </source>
</evidence>
<evidence type="ECO:0000256" key="6">
    <source>
        <dbReference type="SAM" id="Phobius"/>
    </source>
</evidence>
<protein>
    <recommendedName>
        <fullName evidence="9">EamA domain-containing protein</fullName>
    </recommendedName>
</protein>
<evidence type="ECO:0000256" key="2">
    <source>
        <dbReference type="ARBA" id="ARBA00022475"/>
    </source>
</evidence>
<evidence type="ECO:0000256" key="4">
    <source>
        <dbReference type="ARBA" id="ARBA00022989"/>
    </source>
</evidence>
<keyword evidence="8" id="KW-1185">Reference proteome</keyword>
<keyword evidence="5 6" id="KW-0472">Membrane</keyword>
<sequence>MLLASVPLATAFCFVAVNAASMWLSSTSMSTAMLGVPVIGLLMSVVFLGEQLTLTLGIGLLVIISGIFIVTVKPSVSGIKKPQRCQHGQVTLATLYLRDYCRGCNHRAKEVD</sequence>
<evidence type="ECO:0000256" key="3">
    <source>
        <dbReference type="ARBA" id="ARBA00022692"/>
    </source>
</evidence>
<comment type="caution">
    <text evidence="7">The sequence shown here is derived from an EMBL/GenBank/DDBJ whole genome shotgun (WGS) entry which is preliminary data.</text>
</comment>
<organism evidence="7 8">
    <name type="scientific">Serratia silvae</name>
    <dbReference type="NCBI Taxonomy" id="2824122"/>
    <lineage>
        <taxon>Bacteria</taxon>
        <taxon>Pseudomonadati</taxon>
        <taxon>Pseudomonadota</taxon>
        <taxon>Gammaproteobacteria</taxon>
        <taxon>Enterobacterales</taxon>
        <taxon>Yersiniaceae</taxon>
        <taxon>Serratia</taxon>
    </lineage>
</organism>
<name>A0ABT0KC31_9GAMM</name>
<feature type="transmembrane region" description="Helical" evidence="6">
    <location>
        <begin position="29"/>
        <end position="49"/>
    </location>
</feature>
<reference evidence="7" key="1">
    <citation type="submission" date="2021-04" db="EMBL/GenBank/DDBJ databases">
        <title>Genome sequence of Serratia sp. arafor3.</title>
        <authorList>
            <person name="Besaury L."/>
        </authorList>
    </citation>
    <scope>NUCLEOTIDE SEQUENCE</scope>
    <source>
        <strain evidence="7">Arafor3</strain>
    </source>
</reference>
<dbReference type="InterPro" id="IPR037185">
    <property type="entry name" value="EmrE-like"/>
</dbReference>
<feature type="transmembrane region" description="Helical" evidence="6">
    <location>
        <begin position="56"/>
        <end position="76"/>
    </location>
</feature>
<dbReference type="SUPFAM" id="SSF103481">
    <property type="entry name" value="Multidrug resistance efflux transporter EmrE"/>
    <property type="match status" value="1"/>
</dbReference>
<proteinExistence type="predicted"/>
<evidence type="ECO:0000313" key="8">
    <source>
        <dbReference type="Proteomes" id="UP001165275"/>
    </source>
</evidence>
<accession>A0ABT0KC31</accession>